<dbReference type="EMBL" id="CATQJL010000316">
    <property type="protein sequence ID" value="CAJ0607896.1"/>
    <property type="molecule type" value="Genomic_DNA"/>
</dbReference>
<comment type="caution">
    <text evidence="7">The sequence shown here is derived from an EMBL/GenBank/DDBJ whole genome shotgun (WGS) entry which is preliminary data.</text>
</comment>
<keyword evidence="6" id="KW-0446">Lipid-binding</keyword>
<comment type="subcellular location">
    <subcellularLocation>
        <location evidence="1">Secreted</location>
    </subcellularLocation>
</comment>
<evidence type="ECO:0000256" key="1">
    <source>
        <dbReference type="ARBA" id="ARBA00004613"/>
    </source>
</evidence>
<name>A0AA36MD52_CYLNA</name>
<keyword evidence="3" id="KW-0964">Secreted</keyword>
<evidence type="ECO:0000313" key="7">
    <source>
        <dbReference type="EMBL" id="CAJ0607896.1"/>
    </source>
</evidence>
<evidence type="ECO:0000313" key="8">
    <source>
        <dbReference type="Proteomes" id="UP001176961"/>
    </source>
</evidence>
<keyword evidence="8" id="KW-1185">Reference proteome</keyword>
<dbReference type="GO" id="GO:0005576">
    <property type="term" value="C:extracellular region"/>
    <property type="evidence" value="ECO:0007669"/>
    <property type="project" value="UniProtKB-SubCell"/>
</dbReference>
<evidence type="ECO:0000256" key="6">
    <source>
        <dbReference type="ARBA" id="ARBA00023121"/>
    </source>
</evidence>
<keyword evidence="5" id="KW-0175">Coiled coil</keyword>
<evidence type="ECO:0000256" key="3">
    <source>
        <dbReference type="ARBA" id="ARBA00022525"/>
    </source>
</evidence>
<keyword evidence="4" id="KW-0732">Signal</keyword>
<comment type="similarity">
    <text evidence="2">Belongs to the fatty-acid and retinol-binding protein (FARBP) family.</text>
</comment>
<organism evidence="7 8">
    <name type="scientific">Cylicocyclus nassatus</name>
    <name type="common">Nematode worm</name>
    <dbReference type="NCBI Taxonomy" id="53992"/>
    <lineage>
        <taxon>Eukaryota</taxon>
        <taxon>Metazoa</taxon>
        <taxon>Ecdysozoa</taxon>
        <taxon>Nematoda</taxon>
        <taxon>Chromadorea</taxon>
        <taxon>Rhabditida</taxon>
        <taxon>Rhabditina</taxon>
        <taxon>Rhabditomorpha</taxon>
        <taxon>Strongyloidea</taxon>
        <taxon>Strongylidae</taxon>
        <taxon>Cylicocyclus</taxon>
    </lineage>
</organism>
<dbReference type="GO" id="GO:0008289">
    <property type="term" value="F:lipid binding"/>
    <property type="evidence" value="ECO:0007669"/>
    <property type="project" value="UniProtKB-KW"/>
</dbReference>
<evidence type="ECO:0000256" key="4">
    <source>
        <dbReference type="ARBA" id="ARBA00022729"/>
    </source>
</evidence>
<dbReference type="AlphaFoldDB" id="A0AA36MD52"/>
<dbReference type="Pfam" id="PF05823">
    <property type="entry name" value="Gp-FAR-1"/>
    <property type="match status" value="1"/>
</dbReference>
<dbReference type="InterPro" id="IPR008632">
    <property type="entry name" value="Gp-FAR-1"/>
</dbReference>
<protein>
    <submittedName>
        <fullName evidence="7">Uncharacterized protein</fullName>
    </submittedName>
</protein>
<evidence type="ECO:0000256" key="2">
    <source>
        <dbReference type="ARBA" id="ARBA00006648"/>
    </source>
</evidence>
<gene>
    <name evidence="7" type="ORF">CYNAS_LOCUS19879</name>
</gene>
<proteinExistence type="inferred from homology"/>
<accession>A0AA36MD52</accession>
<dbReference type="Gene3D" id="1.20.120.1100">
    <property type="match status" value="1"/>
</dbReference>
<dbReference type="Proteomes" id="UP001176961">
    <property type="component" value="Unassembled WGS sequence"/>
</dbReference>
<reference evidence="7" key="1">
    <citation type="submission" date="2023-07" db="EMBL/GenBank/DDBJ databases">
        <authorList>
            <consortium name="CYATHOMIX"/>
        </authorList>
    </citation>
    <scope>NUCLEOTIDE SEQUENCE</scope>
    <source>
        <strain evidence="7">N/A</strain>
    </source>
</reference>
<sequence length="138" mass="15830">MLIRTVPPNVKSLFPKENLDFAESITEDEGKLLREVFNKHDSFEEIGEMIEAVWQQNPELAGRMRKVLDGNIARLKGLSPEAVDYSKRIVAFVTHVMSSLSLGKDYCLETAERLHKEFQTLSQEDQEALRRANPDVHF</sequence>
<evidence type="ECO:0000256" key="5">
    <source>
        <dbReference type="ARBA" id="ARBA00023054"/>
    </source>
</evidence>